<evidence type="ECO:0000313" key="2">
    <source>
        <dbReference type="Proteomes" id="UP000284779"/>
    </source>
</evidence>
<name>A0A413RAH1_9FIRM</name>
<dbReference type="AlphaFoldDB" id="A0A413RAH1"/>
<sequence length="197" mass="23159">MAKNENKIYDYFKCEDFVFNGKYARYADAMWTKNFIDKDDKFDRLVDLYAVSAIIGLRTERRREDDIDKTDKRTVQLAQIAHEYDRFKTIMQVILLVDDSRGMSPEEKVRIAFDQNPKTELRYQEDMKLFNDYARGGLEYLYNKLVTRSTSPDDEFVDAKIANIVALFENDMKDEFEEVEQHGLEVGKEIGKADGEK</sequence>
<dbReference type="RefSeq" id="WP_117969894.1">
    <property type="nucleotide sequence ID" value="NZ_CAUBDO010000032.1"/>
</dbReference>
<reference evidence="1 2" key="1">
    <citation type="submission" date="2018-08" db="EMBL/GenBank/DDBJ databases">
        <title>A genome reference for cultivated species of the human gut microbiota.</title>
        <authorList>
            <person name="Zou Y."/>
            <person name="Xue W."/>
            <person name="Luo G."/>
        </authorList>
    </citation>
    <scope>NUCLEOTIDE SEQUENCE [LARGE SCALE GENOMIC DNA]</scope>
    <source>
        <strain evidence="1 2">AM44-11BH</strain>
    </source>
</reference>
<proteinExistence type="predicted"/>
<accession>A0A413RAH1</accession>
<organism evidence="1 2">
    <name type="scientific">Eubacterium ventriosum</name>
    <dbReference type="NCBI Taxonomy" id="39496"/>
    <lineage>
        <taxon>Bacteria</taxon>
        <taxon>Bacillati</taxon>
        <taxon>Bacillota</taxon>
        <taxon>Clostridia</taxon>
        <taxon>Eubacteriales</taxon>
        <taxon>Eubacteriaceae</taxon>
        <taxon>Eubacterium</taxon>
    </lineage>
</organism>
<gene>
    <name evidence="1" type="ORF">DW944_04030</name>
</gene>
<keyword evidence="2" id="KW-1185">Reference proteome</keyword>
<dbReference type="Proteomes" id="UP000284779">
    <property type="component" value="Unassembled WGS sequence"/>
</dbReference>
<evidence type="ECO:0000313" key="1">
    <source>
        <dbReference type="EMBL" id="RHA19518.1"/>
    </source>
</evidence>
<protein>
    <submittedName>
        <fullName evidence="1">Uncharacterized protein</fullName>
    </submittedName>
</protein>
<dbReference type="EMBL" id="QSFD01000003">
    <property type="protein sequence ID" value="RHA19518.1"/>
    <property type="molecule type" value="Genomic_DNA"/>
</dbReference>
<comment type="caution">
    <text evidence="1">The sequence shown here is derived from an EMBL/GenBank/DDBJ whole genome shotgun (WGS) entry which is preliminary data.</text>
</comment>